<evidence type="ECO:0000256" key="4">
    <source>
        <dbReference type="ARBA" id="ARBA00022840"/>
    </source>
</evidence>
<evidence type="ECO:0000256" key="2">
    <source>
        <dbReference type="ARBA" id="ARBA00022598"/>
    </source>
</evidence>
<dbReference type="RefSeq" id="WP_083559238.1">
    <property type="nucleotide sequence ID" value="NZ_AQQV01000001.1"/>
</dbReference>
<dbReference type="Gene3D" id="3.30.930.10">
    <property type="entry name" value="Bira Bifunctional Protein, Domain 2"/>
    <property type="match status" value="1"/>
</dbReference>
<dbReference type="Pfam" id="PF00152">
    <property type="entry name" value="tRNA-synt_2"/>
    <property type="match status" value="1"/>
</dbReference>
<evidence type="ECO:0000256" key="5">
    <source>
        <dbReference type="ARBA" id="ARBA00052794"/>
    </source>
</evidence>
<dbReference type="PRINTS" id="PR00982">
    <property type="entry name" value="TRNASYNTHLYS"/>
</dbReference>
<dbReference type="Proteomes" id="UP000192342">
    <property type="component" value="Unassembled WGS sequence"/>
</dbReference>
<dbReference type="InterPro" id="IPR004364">
    <property type="entry name" value="Aa-tRNA-synt_II"/>
</dbReference>
<dbReference type="PROSITE" id="PS50862">
    <property type="entry name" value="AA_TRNA_LIGASE_II"/>
    <property type="match status" value="1"/>
</dbReference>
<dbReference type="OrthoDB" id="9802326at2"/>
<dbReference type="GO" id="GO:0004824">
    <property type="term" value="F:lysine-tRNA ligase activity"/>
    <property type="evidence" value="ECO:0007669"/>
    <property type="project" value="InterPro"/>
</dbReference>
<protein>
    <submittedName>
        <fullName evidence="7">PoxB regulator PoxA</fullName>
    </submittedName>
</protein>
<sequence>MSSAPRAWQPAASIEALRFRAAVVSKLRTFFTQREVLEVTTPVLSAAAATDPQIDSLSLRDARGQSWWLQTSPEFHMKRLLAAGSGAIYQIGPAFRGDELGRWHNAEFSMLEWYRPGFDHHQLMDEIEALWCMLCETEAQAWPRYRYAALIEQATGLSWAEACDGSKLRKALERELGPLPVDLDTAGLLDAAMSLLVGPALGHQQPCFVYDFPADQAALARVETGQDGLPWASRFEWFWRGQELGNGFHELTDAQEQARRFAADRAHRQRSAQTDVPHDECLIAALTSGLPDCAGVAVGVDRLCALLMNAEDVSSVIAFPADRA</sequence>
<dbReference type="AlphaFoldDB" id="A0A1Y1SGU2"/>
<dbReference type="InterPro" id="IPR006195">
    <property type="entry name" value="aa-tRNA-synth_II"/>
</dbReference>
<keyword evidence="8" id="KW-1185">Reference proteome</keyword>
<dbReference type="NCBIfam" id="NF006828">
    <property type="entry name" value="PRK09350.1"/>
    <property type="match status" value="1"/>
</dbReference>
<comment type="subunit">
    <text evidence="1">Homodimer.</text>
</comment>
<keyword evidence="4" id="KW-0067">ATP-binding</keyword>
<dbReference type="FunFam" id="3.30.930.10:FF:000017">
    <property type="entry name" value="Elongation factor P--(R)-beta-lysine ligase"/>
    <property type="match status" value="1"/>
</dbReference>
<dbReference type="GO" id="GO:0005524">
    <property type="term" value="F:ATP binding"/>
    <property type="evidence" value="ECO:0007669"/>
    <property type="project" value="UniProtKB-KW"/>
</dbReference>
<reference evidence="7 8" key="1">
    <citation type="submission" date="2013-04" db="EMBL/GenBank/DDBJ databases">
        <title>Oceanococcus atlanticus 22II-S10r2 Genome Sequencing.</title>
        <authorList>
            <person name="Lai Q."/>
            <person name="Li G."/>
            <person name="Shao Z."/>
        </authorList>
    </citation>
    <scope>NUCLEOTIDE SEQUENCE [LARGE SCALE GENOMIC DNA]</scope>
    <source>
        <strain evidence="7 8">22II-S10r2</strain>
    </source>
</reference>
<comment type="caution">
    <text evidence="7">The sequence shown here is derived from an EMBL/GenBank/DDBJ whole genome shotgun (WGS) entry which is preliminary data.</text>
</comment>
<feature type="domain" description="Aminoacyl-transfer RNA synthetases class-II family profile" evidence="6">
    <location>
        <begin position="17"/>
        <end position="320"/>
    </location>
</feature>
<evidence type="ECO:0000313" key="7">
    <source>
        <dbReference type="EMBL" id="ORE88610.1"/>
    </source>
</evidence>
<evidence type="ECO:0000256" key="3">
    <source>
        <dbReference type="ARBA" id="ARBA00022741"/>
    </source>
</evidence>
<keyword evidence="2" id="KW-0436">Ligase</keyword>
<dbReference type="EMBL" id="AQQV01000001">
    <property type="protein sequence ID" value="ORE88610.1"/>
    <property type="molecule type" value="Genomic_DNA"/>
</dbReference>
<accession>A0A1Y1SGU2</accession>
<dbReference type="NCBIfam" id="TIGR00462">
    <property type="entry name" value="genX"/>
    <property type="match status" value="1"/>
</dbReference>
<keyword evidence="3" id="KW-0547">Nucleotide-binding</keyword>
<proteinExistence type="predicted"/>
<organism evidence="7 8">
    <name type="scientific">Oceanococcus atlanticus</name>
    <dbReference type="NCBI Taxonomy" id="1317117"/>
    <lineage>
        <taxon>Bacteria</taxon>
        <taxon>Pseudomonadati</taxon>
        <taxon>Pseudomonadota</taxon>
        <taxon>Gammaproteobacteria</taxon>
        <taxon>Chromatiales</taxon>
        <taxon>Oceanococcaceae</taxon>
        <taxon>Oceanococcus</taxon>
    </lineage>
</organism>
<dbReference type="GO" id="GO:0000049">
    <property type="term" value="F:tRNA binding"/>
    <property type="evidence" value="ECO:0007669"/>
    <property type="project" value="TreeGrafter"/>
</dbReference>
<name>A0A1Y1SGU2_9GAMM</name>
<evidence type="ECO:0000259" key="6">
    <source>
        <dbReference type="PROSITE" id="PS50862"/>
    </source>
</evidence>
<dbReference type="SUPFAM" id="SSF55681">
    <property type="entry name" value="Class II aaRS and biotin synthetases"/>
    <property type="match status" value="1"/>
</dbReference>
<dbReference type="InterPro" id="IPR004525">
    <property type="entry name" value="EpmA"/>
</dbReference>
<evidence type="ECO:0000313" key="8">
    <source>
        <dbReference type="Proteomes" id="UP000192342"/>
    </source>
</evidence>
<dbReference type="PANTHER" id="PTHR42918:SF6">
    <property type="entry name" value="ELONGATION FACTOR P--(R)-BETA-LYSINE LIGASE"/>
    <property type="match status" value="1"/>
</dbReference>
<dbReference type="InterPro" id="IPR018149">
    <property type="entry name" value="Lys-tRNA-synth_II_C"/>
</dbReference>
<dbReference type="GO" id="GO:0005829">
    <property type="term" value="C:cytosol"/>
    <property type="evidence" value="ECO:0007669"/>
    <property type="project" value="TreeGrafter"/>
</dbReference>
<dbReference type="InterPro" id="IPR045864">
    <property type="entry name" value="aa-tRNA-synth_II/BPL/LPL"/>
</dbReference>
<dbReference type="PANTHER" id="PTHR42918">
    <property type="entry name" value="LYSYL-TRNA SYNTHETASE"/>
    <property type="match status" value="1"/>
</dbReference>
<comment type="catalytic activity">
    <reaction evidence="5">
        <text>D-beta-lysine + L-lysyl-[protein] + ATP = N(6)-((3R)-3,6-diaminohexanoyl)-L-lysyl-[protein] + AMP + diphosphate + H(+)</text>
        <dbReference type="Rhea" id="RHEA:83435"/>
        <dbReference type="Rhea" id="RHEA-COMP:9752"/>
        <dbReference type="Rhea" id="RHEA-COMP:20131"/>
        <dbReference type="ChEBI" id="CHEBI:15378"/>
        <dbReference type="ChEBI" id="CHEBI:29969"/>
        <dbReference type="ChEBI" id="CHEBI:30616"/>
        <dbReference type="ChEBI" id="CHEBI:33019"/>
        <dbReference type="ChEBI" id="CHEBI:84138"/>
        <dbReference type="ChEBI" id="CHEBI:156053"/>
        <dbReference type="ChEBI" id="CHEBI:456215"/>
    </reaction>
    <physiologicalReaction direction="left-to-right" evidence="5">
        <dbReference type="Rhea" id="RHEA:83436"/>
    </physiologicalReaction>
</comment>
<dbReference type="GO" id="GO:0006430">
    <property type="term" value="P:lysyl-tRNA aminoacylation"/>
    <property type="evidence" value="ECO:0007669"/>
    <property type="project" value="InterPro"/>
</dbReference>
<dbReference type="STRING" id="1317117.ATO7_02005"/>
<gene>
    <name evidence="7" type="ORF">ATO7_02005</name>
</gene>
<evidence type="ECO:0000256" key="1">
    <source>
        <dbReference type="ARBA" id="ARBA00011738"/>
    </source>
</evidence>